<feature type="domain" description="N-acetyltransferase" evidence="3">
    <location>
        <begin position="21"/>
        <end position="171"/>
    </location>
</feature>
<dbReference type="PROSITE" id="PS51186">
    <property type="entry name" value="GNAT"/>
    <property type="match status" value="1"/>
</dbReference>
<accession>A0A6B0VPI1</accession>
<evidence type="ECO:0000259" key="3">
    <source>
        <dbReference type="PROSITE" id="PS51186"/>
    </source>
</evidence>
<reference evidence="4 5" key="1">
    <citation type="submission" date="2020-01" db="EMBL/GenBank/DDBJ databases">
        <title>Natronorubrum sp. JWXQ-INN 674 isolated from Inner Mongolia Autonomous Region of China.</title>
        <authorList>
            <person name="Xue Q."/>
        </authorList>
    </citation>
    <scope>NUCLEOTIDE SEQUENCE [LARGE SCALE GENOMIC DNA]</scope>
    <source>
        <strain evidence="4 5">JWXQ-INN-674</strain>
    </source>
</reference>
<proteinExistence type="predicted"/>
<evidence type="ECO:0000256" key="1">
    <source>
        <dbReference type="ARBA" id="ARBA00022679"/>
    </source>
</evidence>
<gene>
    <name evidence="4" type="ORF">GS429_13355</name>
</gene>
<dbReference type="PANTHER" id="PTHR43877">
    <property type="entry name" value="AMINOALKYLPHOSPHONATE N-ACETYLTRANSFERASE-RELATED-RELATED"/>
    <property type="match status" value="1"/>
</dbReference>
<evidence type="ECO:0000313" key="4">
    <source>
        <dbReference type="EMBL" id="MXV63037.1"/>
    </source>
</evidence>
<dbReference type="Pfam" id="PF00583">
    <property type="entry name" value="Acetyltransf_1"/>
    <property type="match status" value="1"/>
</dbReference>
<dbReference type="RefSeq" id="WP_328821387.1">
    <property type="nucleotide sequence ID" value="NZ_WUYX01000041.1"/>
</dbReference>
<name>A0A6B0VPI1_9EURY</name>
<evidence type="ECO:0000256" key="2">
    <source>
        <dbReference type="ARBA" id="ARBA00023315"/>
    </source>
</evidence>
<dbReference type="AlphaFoldDB" id="A0A6B0VPI1"/>
<dbReference type="Proteomes" id="UP000434101">
    <property type="component" value="Unassembled WGS sequence"/>
</dbReference>
<dbReference type="InterPro" id="IPR000182">
    <property type="entry name" value="GNAT_dom"/>
</dbReference>
<organism evidence="4 5">
    <name type="scientific">Natronorubrum halalkaliphilum</name>
    <dbReference type="NCBI Taxonomy" id="2691917"/>
    <lineage>
        <taxon>Archaea</taxon>
        <taxon>Methanobacteriati</taxon>
        <taxon>Methanobacteriota</taxon>
        <taxon>Stenosarchaea group</taxon>
        <taxon>Halobacteria</taxon>
        <taxon>Halobacteriales</taxon>
        <taxon>Natrialbaceae</taxon>
        <taxon>Natronorubrum</taxon>
    </lineage>
</organism>
<keyword evidence="5" id="KW-1185">Reference proteome</keyword>
<dbReference type="InterPro" id="IPR050832">
    <property type="entry name" value="Bact_Acetyltransf"/>
</dbReference>
<dbReference type="Gene3D" id="3.40.630.30">
    <property type="match status" value="1"/>
</dbReference>
<dbReference type="SUPFAM" id="SSF55729">
    <property type="entry name" value="Acyl-CoA N-acyltransferases (Nat)"/>
    <property type="match status" value="1"/>
</dbReference>
<evidence type="ECO:0000313" key="5">
    <source>
        <dbReference type="Proteomes" id="UP000434101"/>
    </source>
</evidence>
<keyword evidence="1 4" id="KW-0808">Transferase</keyword>
<protein>
    <submittedName>
        <fullName evidence="4">GNAT family N-acetyltransferase</fullName>
    </submittedName>
</protein>
<dbReference type="CDD" id="cd04301">
    <property type="entry name" value="NAT_SF"/>
    <property type="match status" value="1"/>
</dbReference>
<dbReference type="EMBL" id="WUYX01000041">
    <property type="protein sequence ID" value="MXV63037.1"/>
    <property type="molecule type" value="Genomic_DNA"/>
</dbReference>
<dbReference type="GO" id="GO:0016747">
    <property type="term" value="F:acyltransferase activity, transferring groups other than amino-acyl groups"/>
    <property type="evidence" value="ECO:0007669"/>
    <property type="project" value="InterPro"/>
</dbReference>
<comment type="caution">
    <text evidence="4">The sequence shown here is derived from an EMBL/GenBank/DDBJ whole genome shotgun (WGS) entry which is preliminary data.</text>
</comment>
<keyword evidence="2" id="KW-0012">Acyltransferase</keyword>
<dbReference type="InterPro" id="IPR016181">
    <property type="entry name" value="Acyl_CoA_acyltransferase"/>
</dbReference>
<sequence>MNIRHFEGVADARAILRTNVLAWREAYRDLLPAAVLAERDPEPAEDPIREYADQLRADRDGIYVAEVDGAVRGYSYFRWGEETKSFVGENEAGLKEIYVAPDHWGQGVGTALLERGLEDLPERIDRLKLEMLDGNDLGHRFYAARGFERTGSDEFEIAGKPYPTAIYTLEL</sequence>